<accession>A0ABP0CYH9</accession>
<dbReference type="Pfam" id="PF00107">
    <property type="entry name" value="ADH_zinc_N"/>
    <property type="match status" value="1"/>
</dbReference>
<keyword evidence="5" id="KW-1185">Reference proteome</keyword>
<keyword evidence="2 4" id="KW-0560">Oxidoreductase</keyword>
<keyword evidence="1" id="KW-0521">NADP</keyword>
<protein>
    <submittedName>
        <fullName evidence="4">NADPH:quinone reductase</fullName>
        <ecNumber evidence="4">1.6.5.5</ecNumber>
    </submittedName>
</protein>
<organism evidence="4 5">
    <name type="scientific">Sporothrix bragantina</name>
    <dbReference type="NCBI Taxonomy" id="671064"/>
    <lineage>
        <taxon>Eukaryota</taxon>
        <taxon>Fungi</taxon>
        <taxon>Dikarya</taxon>
        <taxon>Ascomycota</taxon>
        <taxon>Pezizomycotina</taxon>
        <taxon>Sordariomycetes</taxon>
        <taxon>Sordariomycetidae</taxon>
        <taxon>Ophiostomatales</taxon>
        <taxon>Ophiostomataceae</taxon>
        <taxon>Sporothrix</taxon>
    </lineage>
</organism>
<evidence type="ECO:0000313" key="4">
    <source>
        <dbReference type="EMBL" id="CAK7237128.1"/>
    </source>
</evidence>
<dbReference type="GO" id="GO:0003960">
    <property type="term" value="F:quinone reductase (NADPH) activity"/>
    <property type="evidence" value="ECO:0007669"/>
    <property type="project" value="UniProtKB-EC"/>
</dbReference>
<comment type="caution">
    <text evidence="4">The sequence shown here is derived from an EMBL/GenBank/DDBJ whole genome shotgun (WGS) entry which is preliminary data.</text>
</comment>
<sequence length="313" mass="33027">MKAVIAETQGGPSNLVFHENNDFAGVNYVDVYFRSGVYPSPNNRPGIIGQEASGTIVEIKGTPATDLKVGDSVVWISQGAYAEYTALPAERVFKIPEGVSRQDAVGGFLAGMTALTLVEEAYPVQKGQTVLVHAAAGGLGSILVQVLRGIGAVTIGTAGGPTKCALAAKHGANHVIDYSATSGPSWVEQVQRLTGGQGVDVVFDLTGKSTWEGSIAVTNRKGKVVYVAIASGPIPPFRLELLTPKNLSVIRPTLAAFIATREELQHYANGILAKIRDGTVKVDVTKIYGLADAHRAHEDLESQRTTGKILLKL</sequence>
<evidence type="ECO:0000259" key="3">
    <source>
        <dbReference type="SMART" id="SM00829"/>
    </source>
</evidence>
<dbReference type="InterPro" id="IPR013149">
    <property type="entry name" value="ADH-like_C"/>
</dbReference>
<dbReference type="PANTHER" id="PTHR48106:SF13">
    <property type="entry name" value="QUINONE OXIDOREDUCTASE-RELATED"/>
    <property type="match status" value="1"/>
</dbReference>
<dbReference type="PROSITE" id="PS01162">
    <property type="entry name" value="QOR_ZETA_CRYSTAL"/>
    <property type="match status" value="1"/>
</dbReference>
<reference evidence="4 5" key="1">
    <citation type="submission" date="2024-01" db="EMBL/GenBank/DDBJ databases">
        <authorList>
            <person name="Allen C."/>
            <person name="Tagirdzhanova G."/>
        </authorList>
    </citation>
    <scope>NUCLEOTIDE SEQUENCE [LARGE SCALE GENOMIC DNA]</scope>
</reference>
<dbReference type="SUPFAM" id="SSF50129">
    <property type="entry name" value="GroES-like"/>
    <property type="match status" value="1"/>
</dbReference>
<dbReference type="SMART" id="SM00829">
    <property type="entry name" value="PKS_ER"/>
    <property type="match status" value="1"/>
</dbReference>
<dbReference type="PANTHER" id="PTHR48106">
    <property type="entry name" value="QUINONE OXIDOREDUCTASE PIG3-RELATED"/>
    <property type="match status" value="1"/>
</dbReference>
<dbReference type="InterPro" id="IPR020843">
    <property type="entry name" value="ER"/>
</dbReference>
<dbReference type="InterPro" id="IPR011032">
    <property type="entry name" value="GroES-like_sf"/>
</dbReference>
<dbReference type="SUPFAM" id="SSF51735">
    <property type="entry name" value="NAD(P)-binding Rossmann-fold domains"/>
    <property type="match status" value="1"/>
</dbReference>
<dbReference type="EMBL" id="CAWUHC010000175">
    <property type="protein sequence ID" value="CAK7237128.1"/>
    <property type="molecule type" value="Genomic_DNA"/>
</dbReference>
<evidence type="ECO:0000256" key="1">
    <source>
        <dbReference type="ARBA" id="ARBA00022857"/>
    </source>
</evidence>
<gene>
    <name evidence="4" type="primary">ZTA1_1</name>
    <name evidence="4" type="ORF">SBRCBS47491_009870</name>
</gene>
<dbReference type="InterPro" id="IPR002364">
    <property type="entry name" value="Quin_OxRdtase/zeta-crystal_CS"/>
</dbReference>
<dbReference type="EC" id="1.6.5.5" evidence="4"/>
<evidence type="ECO:0000313" key="5">
    <source>
        <dbReference type="Proteomes" id="UP001642406"/>
    </source>
</evidence>
<dbReference type="InterPro" id="IPR036291">
    <property type="entry name" value="NAD(P)-bd_dom_sf"/>
</dbReference>
<name>A0ABP0CYH9_9PEZI</name>
<dbReference type="InterPro" id="IPR013154">
    <property type="entry name" value="ADH-like_N"/>
</dbReference>
<dbReference type="Gene3D" id="3.90.180.10">
    <property type="entry name" value="Medium-chain alcohol dehydrogenases, catalytic domain"/>
    <property type="match status" value="1"/>
</dbReference>
<dbReference type="Proteomes" id="UP001642406">
    <property type="component" value="Unassembled WGS sequence"/>
</dbReference>
<dbReference type="Gene3D" id="3.40.50.720">
    <property type="entry name" value="NAD(P)-binding Rossmann-like Domain"/>
    <property type="match status" value="1"/>
</dbReference>
<dbReference type="Pfam" id="PF08240">
    <property type="entry name" value="ADH_N"/>
    <property type="match status" value="1"/>
</dbReference>
<dbReference type="InterPro" id="IPR047618">
    <property type="entry name" value="QOR-like"/>
</dbReference>
<dbReference type="CDD" id="cd05286">
    <property type="entry name" value="QOR2"/>
    <property type="match status" value="1"/>
</dbReference>
<evidence type="ECO:0000256" key="2">
    <source>
        <dbReference type="ARBA" id="ARBA00023002"/>
    </source>
</evidence>
<feature type="domain" description="Enoyl reductase (ER)" evidence="3">
    <location>
        <begin position="10"/>
        <end position="311"/>
    </location>
</feature>
<proteinExistence type="predicted"/>